<proteinExistence type="predicted"/>
<accession>A0A8T9BU87</accession>
<organism evidence="2 3">
    <name type="scientific">Lachnellula suecica</name>
    <dbReference type="NCBI Taxonomy" id="602035"/>
    <lineage>
        <taxon>Eukaryota</taxon>
        <taxon>Fungi</taxon>
        <taxon>Dikarya</taxon>
        <taxon>Ascomycota</taxon>
        <taxon>Pezizomycotina</taxon>
        <taxon>Leotiomycetes</taxon>
        <taxon>Helotiales</taxon>
        <taxon>Lachnaceae</taxon>
        <taxon>Lachnellula</taxon>
    </lineage>
</organism>
<comment type="caution">
    <text evidence="2">The sequence shown here is derived from an EMBL/GenBank/DDBJ whole genome shotgun (WGS) entry which is preliminary data.</text>
</comment>
<sequence length="220" mass="24676">EKFTVLLADLKDYNDGLEQLFPPARLETLQRTWRNELLQHVERDLGQLSLLEQASSGVYPQLSSSASLEQLRINLDEKPTKGFKPTYALKIQRTDLNIAVSNSAASCSQGGYENPTTDRTEEVLVEWVGYDKEDLDARLNHVRRIVDLASMIHSSSDRNPDLHTLDCLGYTDETATSRYGWVYKAPEASSSNFSTLISSNDLRTPDLGDRFKLAHTLAVA</sequence>
<dbReference type="InterPro" id="IPR029498">
    <property type="entry name" value="HeLo_dom"/>
</dbReference>
<dbReference type="PANTHER" id="PTHR37542">
    <property type="entry name" value="HELO DOMAIN-CONTAINING PROTEIN-RELATED"/>
    <property type="match status" value="1"/>
</dbReference>
<dbReference type="AlphaFoldDB" id="A0A8T9BU87"/>
<feature type="non-terminal residue" evidence="2">
    <location>
        <position position="1"/>
    </location>
</feature>
<dbReference type="Gene3D" id="1.20.120.1020">
    <property type="entry name" value="Prion-inhibition and propagation, HeLo domain"/>
    <property type="match status" value="1"/>
</dbReference>
<dbReference type="Pfam" id="PF14479">
    <property type="entry name" value="HeLo"/>
    <property type="match status" value="1"/>
</dbReference>
<gene>
    <name evidence="2" type="ORF">LSUE1_G008445</name>
</gene>
<evidence type="ECO:0000313" key="2">
    <source>
        <dbReference type="EMBL" id="TVY62730.1"/>
    </source>
</evidence>
<feature type="domain" description="Prion-inhibition and propagation HeLo" evidence="1">
    <location>
        <begin position="1"/>
        <end position="51"/>
    </location>
</feature>
<dbReference type="Proteomes" id="UP000469558">
    <property type="component" value="Unassembled WGS sequence"/>
</dbReference>
<evidence type="ECO:0000313" key="3">
    <source>
        <dbReference type="Proteomes" id="UP000469558"/>
    </source>
</evidence>
<reference evidence="2 3" key="1">
    <citation type="submission" date="2018-05" db="EMBL/GenBank/DDBJ databases">
        <title>Genome sequencing and assembly of the regulated plant pathogen Lachnellula willkommii and related sister species for the development of diagnostic species identification markers.</title>
        <authorList>
            <person name="Giroux E."/>
            <person name="Bilodeau G."/>
        </authorList>
    </citation>
    <scope>NUCLEOTIDE SEQUENCE [LARGE SCALE GENOMIC DNA]</scope>
    <source>
        <strain evidence="2 3">CBS 268.59</strain>
    </source>
</reference>
<dbReference type="OrthoDB" id="1911848at2759"/>
<dbReference type="InterPro" id="IPR038305">
    <property type="entry name" value="HeLo_sf"/>
</dbReference>
<protein>
    <recommendedName>
        <fullName evidence="1">Prion-inhibition and propagation HeLo domain-containing protein</fullName>
    </recommendedName>
</protein>
<keyword evidence="3" id="KW-1185">Reference proteome</keyword>
<evidence type="ECO:0000259" key="1">
    <source>
        <dbReference type="Pfam" id="PF14479"/>
    </source>
</evidence>
<dbReference type="EMBL" id="QGMK01001948">
    <property type="protein sequence ID" value="TVY62730.1"/>
    <property type="molecule type" value="Genomic_DNA"/>
</dbReference>
<name>A0A8T9BU87_9HELO</name>
<dbReference type="PANTHER" id="PTHR37542:SF1">
    <property type="entry name" value="PRION-INHIBITION AND PROPAGATION HELO DOMAIN-CONTAINING PROTEIN"/>
    <property type="match status" value="1"/>
</dbReference>